<sequence>MDQVIPLLSENVIAIGWSDSDQLLNRPLSKDDFRAILKRDYPDENVANALEHTWRFIREIAVGDVAAVPHGDDVHFVQIAGDAYSESAGANTDTVIRRPIIRLLDGKPLARHGLPQSLQDKLAFPKTSANLRAVESVVSAVLKVAGNSGEPLAAIETRGGTASAVSAWRKAFNKVGRTDHGFSERTVWVEELNIWLAVGGWERKDEHRYWNGLGDRLGSNKTRNLIVEVNPPDGGPPRRWQGLAASDENGGVWILHSGEMNVGGTRVQLSDPQHKVRHPRKLVRLNTGEIVPYFVVAEIGSDHMNVVRQTARFMQACARVRSRVTETAVPEFIEAQEAALLLEESIGITTVPAQPAKTIERVHARIWHAVRKDLEGKGYRVANQRIGSLGPDLYTIGRGTRYLIEIKTAVSASDYMKAVGQLLVYEKRLKLDFRKILILPKGMRATARDVLVSLDIAIVDYDDLRSGVIFHWGSALDK</sequence>
<accession>A0AB35FCK9</accession>
<evidence type="ECO:0000313" key="2">
    <source>
        <dbReference type="Proteomes" id="UP000758022"/>
    </source>
</evidence>
<comment type="caution">
    <text evidence="1">The sequence shown here is derived from an EMBL/GenBank/DDBJ whole genome shotgun (WGS) entry which is preliminary data.</text>
</comment>
<name>A0AB35FCK9_9HYPH</name>
<dbReference type="EMBL" id="JAAXQQ010000004">
    <property type="protein sequence ID" value="MBY3064479.1"/>
    <property type="molecule type" value="Genomic_DNA"/>
</dbReference>
<proteinExistence type="predicted"/>
<protein>
    <submittedName>
        <fullName evidence="1">Uncharacterized protein</fullName>
    </submittedName>
</protein>
<reference evidence="1" key="1">
    <citation type="submission" date="2020-04" db="EMBL/GenBank/DDBJ databases">
        <title>Global-level population genomics supports evidence of horizontal gene transfer on evolution of Rhizobia in Lentils.</title>
        <authorList>
            <person name="Gai Y."/>
            <person name="Cook D."/>
            <person name="Riely B."/>
        </authorList>
    </citation>
    <scope>NUCLEOTIDE SEQUENCE</scope>
    <source>
        <strain evidence="1">TLR9</strain>
    </source>
</reference>
<gene>
    <name evidence="1" type="ORF">HFO74_13695</name>
</gene>
<organism evidence="1 2">
    <name type="scientific">Rhizobium laguerreae</name>
    <dbReference type="NCBI Taxonomy" id="1076926"/>
    <lineage>
        <taxon>Bacteria</taxon>
        <taxon>Pseudomonadati</taxon>
        <taxon>Pseudomonadota</taxon>
        <taxon>Alphaproteobacteria</taxon>
        <taxon>Hyphomicrobiales</taxon>
        <taxon>Rhizobiaceae</taxon>
        <taxon>Rhizobium/Agrobacterium group</taxon>
        <taxon>Rhizobium</taxon>
    </lineage>
</organism>
<dbReference type="RefSeq" id="WP_221978894.1">
    <property type="nucleotide sequence ID" value="NZ_JAAXQQ010000004.1"/>
</dbReference>
<dbReference type="Proteomes" id="UP000758022">
    <property type="component" value="Unassembled WGS sequence"/>
</dbReference>
<dbReference type="AlphaFoldDB" id="A0AB35FCK9"/>
<evidence type="ECO:0000313" key="1">
    <source>
        <dbReference type="EMBL" id="MBY3064479.1"/>
    </source>
</evidence>